<dbReference type="SUPFAM" id="SSF48403">
    <property type="entry name" value="Ankyrin repeat"/>
    <property type="match status" value="1"/>
</dbReference>
<keyword evidence="1" id="KW-0677">Repeat</keyword>
<protein>
    <submittedName>
        <fullName evidence="4">Uu.00g051980.m01.CDS01</fullName>
    </submittedName>
</protein>
<reference evidence="4" key="1">
    <citation type="submission" date="2023-10" db="EMBL/GenBank/DDBJ databases">
        <authorList>
            <person name="Hackl T."/>
        </authorList>
    </citation>
    <scope>NUCLEOTIDE SEQUENCE</scope>
</reference>
<organism evidence="4 5">
    <name type="scientific">Anthostomella pinea</name>
    <dbReference type="NCBI Taxonomy" id="933095"/>
    <lineage>
        <taxon>Eukaryota</taxon>
        <taxon>Fungi</taxon>
        <taxon>Dikarya</taxon>
        <taxon>Ascomycota</taxon>
        <taxon>Pezizomycotina</taxon>
        <taxon>Sordariomycetes</taxon>
        <taxon>Xylariomycetidae</taxon>
        <taxon>Xylariales</taxon>
        <taxon>Xylariaceae</taxon>
        <taxon>Anthostomella</taxon>
    </lineage>
</organism>
<dbReference type="InterPro" id="IPR002110">
    <property type="entry name" value="Ankyrin_rpt"/>
</dbReference>
<dbReference type="InterPro" id="IPR050745">
    <property type="entry name" value="Multifunctional_regulatory"/>
</dbReference>
<dbReference type="InterPro" id="IPR036770">
    <property type="entry name" value="Ankyrin_rpt-contain_sf"/>
</dbReference>
<name>A0AAI8YPC8_9PEZI</name>
<proteinExistence type="predicted"/>
<keyword evidence="2" id="KW-0040">ANK repeat</keyword>
<evidence type="ECO:0000256" key="3">
    <source>
        <dbReference type="SAM" id="MobiDB-lite"/>
    </source>
</evidence>
<dbReference type="EMBL" id="CAUWAG010000019">
    <property type="protein sequence ID" value="CAJ2512183.1"/>
    <property type="molecule type" value="Genomic_DNA"/>
</dbReference>
<dbReference type="PANTHER" id="PTHR24189:SF50">
    <property type="entry name" value="ANKYRIN REPEAT AND SOCS BOX PROTEIN 2"/>
    <property type="match status" value="1"/>
</dbReference>
<accession>A0AAI8YPC8</accession>
<dbReference type="SMART" id="SM00248">
    <property type="entry name" value="ANK"/>
    <property type="match status" value="5"/>
</dbReference>
<sequence>MPPSDEFKEAVRVGDGQRIRTLCSLGKVDAAAATEALKSLKHPADVLRALLEHGADANQVPLHVLRRCHDLETFKLLAEYGLDIKSKDHEILEDLVGQRYILDFLLDKGADISKPSNRTSGRTKLRGGERDHTLGVLNNAAALGDAALFDHLVSRGADPSKSIALHHAARCQDAAKTTAMIAHLVDRHHFDVNASDGCGGLRDFFGDVPDIGSPLNFAVVFKNLAAVEALLERGADTEGKLAVAGGGASGAAADQDQEDGHRRYPVATAIGDGYTFRGFVEALRPLLEAGADATVGLRCAVDRNNLDAARLLLDFGGDPKLVKEMDAQRVEESGDPDGYAGMSREMSQLLEKRE</sequence>
<evidence type="ECO:0000256" key="2">
    <source>
        <dbReference type="ARBA" id="ARBA00023043"/>
    </source>
</evidence>
<dbReference type="Gene3D" id="1.25.40.20">
    <property type="entry name" value="Ankyrin repeat-containing domain"/>
    <property type="match status" value="2"/>
</dbReference>
<keyword evidence="5" id="KW-1185">Reference proteome</keyword>
<evidence type="ECO:0000256" key="1">
    <source>
        <dbReference type="ARBA" id="ARBA00022737"/>
    </source>
</evidence>
<dbReference type="PANTHER" id="PTHR24189">
    <property type="entry name" value="MYOTROPHIN"/>
    <property type="match status" value="1"/>
</dbReference>
<evidence type="ECO:0000313" key="4">
    <source>
        <dbReference type="EMBL" id="CAJ2512183.1"/>
    </source>
</evidence>
<dbReference type="Proteomes" id="UP001295740">
    <property type="component" value="Unassembled WGS sequence"/>
</dbReference>
<feature type="region of interest" description="Disordered" evidence="3">
    <location>
        <begin position="329"/>
        <end position="354"/>
    </location>
</feature>
<comment type="caution">
    <text evidence="4">The sequence shown here is derived from an EMBL/GenBank/DDBJ whole genome shotgun (WGS) entry which is preliminary data.</text>
</comment>
<evidence type="ECO:0000313" key="5">
    <source>
        <dbReference type="Proteomes" id="UP001295740"/>
    </source>
</evidence>
<dbReference type="AlphaFoldDB" id="A0AAI8YPC8"/>
<gene>
    <name evidence="4" type="ORF">KHLLAP_LOCUS12651</name>
</gene>